<evidence type="ECO:0000313" key="2">
    <source>
        <dbReference type="Proteomes" id="UP000304953"/>
    </source>
</evidence>
<protein>
    <submittedName>
        <fullName evidence="1">ANTAR domain-containing protein</fullName>
    </submittedName>
</protein>
<reference evidence="1" key="1">
    <citation type="submission" date="2019-04" db="EMBL/GenBank/DDBJ databases">
        <title>Microbes associate with the intestines of laboratory mice.</title>
        <authorList>
            <person name="Navarre W."/>
            <person name="Wong E."/>
            <person name="Huang K."/>
            <person name="Tropini C."/>
            <person name="Ng K."/>
            <person name="Yu B."/>
        </authorList>
    </citation>
    <scope>NUCLEOTIDE SEQUENCE</scope>
    <source>
        <strain evidence="1">NM01_1-7b</strain>
    </source>
</reference>
<gene>
    <name evidence="1" type="ORF">E5329_09790</name>
</gene>
<dbReference type="EMBL" id="SRYA01000016">
    <property type="protein sequence ID" value="TGY96474.1"/>
    <property type="molecule type" value="Genomic_DNA"/>
</dbReference>
<sequence length="182" mass="20894">MVHIIVAFPNMENGKNIKNILVKNGFHVSALCATGDQALHHADLLEEGLVVCAGRMTDMMCEQLREYLPDSFEMIVISAPTVWEGKSLEHAVCLTMPLKVHEFISTVEMIAYSIERKRKKRKFRRQERSEEERQAIRKAKELLMARNQMTEEEAHRYIQKTSMDSGTGLAETAQMILSMIQR</sequence>
<keyword evidence="2" id="KW-1185">Reference proteome</keyword>
<accession>A0AC61RWU7</accession>
<comment type="caution">
    <text evidence="1">The sequence shown here is derived from an EMBL/GenBank/DDBJ whole genome shotgun (WGS) entry which is preliminary data.</text>
</comment>
<organism evidence="1 2">
    <name type="scientific">Petralouisia muris</name>
    <dbReference type="NCBI Taxonomy" id="3032872"/>
    <lineage>
        <taxon>Bacteria</taxon>
        <taxon>Bacillati</taxon>
        <taxon>Bacillota</taxon>
        <taxon>Clostridia</taxon>
        <taxon>Lachnospirales</taxon>
        <taxon>Lachnospiraceae</taxon>
        <taxon>Petralouisia</taxon>
    </lineage>
</organism>
<name>A0AC61RWU7_9FIRM</name>
<dbReference type="Proteomes" id="UP000304953">
    <property type="component" value="Unassembled WGS sequence"/>
</dbReference>
<proteinExistence type="predicted"/>
<evidence type="ECO:0000313" key="1">
    <source>
        <dbReference type="EMBL" id="TGY96474.1"/>
    </source>
</evidence>